<keyword evidence="2" id="KW-0732">Signal</keyword>
<evidence type="ECO:0000313" key="3">
    <source>
        <dbReference type="EMBL" id="QEC67299.1"/>
    </source>
</evidence>
<dbReference type="InterPro" id="IPR011990">
    <property type="entry name" value="TPR-like_helical_dom_sf"/>
</dbReference>
<dbReference type="RefSeq" id="WP_147189106.1">
    <property type="nucleotide sequence ID" value="NZ_CP042435.1"/>
</dbReference>
<keyword evidence="1" id="KW-0802">TPR repeat</keyword>
<organism evidence="3 4">
    <name type="scientific">Panacibacter ginsenosidivorans</name>
    <dbReference type="NCBI Taxonomy" id="1813871"/>
    <lineage>
        <taxon>Bacteria</taxon>
        <taxon>Pseudomonadati</taxon>
        <taxon>Bacteroidota</taxon>
        <taxon>Chitinophagia</taxon>
        <taxon>Chitinophagales</taxon>
        <taxon>Chitinophagaceae</taxon>
        <taxon>Panacibacter</taxon>
    </lineage>
</organism>
<dbReference type="SUPFAM" id="SSF48452">
    <property type="entry name" value="TPR-like"/>
    <property type="match status" value="1"/>
</dbReference>
<evidence type="ECO:0000256" key="2">
    <source>
        <dbReference type="SAM" id="SignalP"/>
    </source>
</evidence>
<dbReference type="InterPro" id="IPR019734">
    <property type="entry name" value="TPR_rpt"/>
</dbReference>
<dbReference type="Proteomes" id="UP000321533">
    <property type="component" value="Chromosome"/>
</dbReference>
<feature type="chain" id="PRO_5022980063" evidence="2">
    <location>
        <begin position="22"/>
        <end position="581"/>
    </location>
</feature>
<protein>
    <submittedName>
        <fullName evidence="3">Uncharacterized protein</fullName>
    </submittedName>
</protein>
<dbReference type="PANTHER" id="PTHR45588">
    <property type="entry name" value="TPR DOMAIN-CONTAINING PROTEIN"/>
    <property type="match status" value="1"/>
</dbReference>
<dbReference type="EMBL" id="CP042435">
    <property type="protein sequence ID" value="QEC67299.1"/>
    <property type="molecule type" value="Genomic_DNA"/>
</dbReference>
<feature type="signal peptide" evidence="2">
    <location>
        <begin position="1"/>
        <end position="21"/>
    </location>
</feature>
<name>A0A5B8V7Q8_9BACT</name>
<keyword evidence="4" id="KW-1185">Reference proteome</keyword>
<dbReference type="Gene3D" id="1.25.40.10">
    <property type="entry name" value="Tetratricopeptide repeat domain"/>
    <property type="match status" value="2"/>
</dbReference>
<feature type="repeat" description="TPR" evidence="1">
    <location>
        <begin position="505"/>
        <end position="538"/>
    </location>
</feature>
<dbReference type="PROSITE" id="PS50005">
    <property type="entry name" value="TPR"/>
    <property type="match status" value="1"/>
</dbReference>
<dbReference type="PANTHER" id="PTHR45588:SF1">
    <property type="entry name" value="WW DOMAIN-CONTAINING PROTEIN"/>
    <property type="match status" value="1"/>
</dbReference>
<proteinExistence type="predicted"/>
<dbReference type="AlphaFoldDB" id="A0A5B8V7Q8"/>
<evidence type="ECO:0000313" key="4">
    <source>
        <dbReference type="Proteomes" id="UP000321533"/>
    </source>
</evidence>
<reference evidence="3 4" key="1">
    <citation type="journal article" date="2016" name="Int. J. Syst. Evol. Microbiol.">
        <title>Panacibacter ginsenosidivorans gen. nov., sp. nov., with ginsenoside converting activity isolated from soil of a ginseng field.</title>
        <authorList>
            <person name="Siddiqi M.Z."/>
            <person name="Muhammad Shafi S."/>
            <person name="Choi K.D."/>
            <person name="Im W.T."/>
        </authorList>
    </citation>
    <scope>NUCLEOTIDE SEQUENCE [LARGE SCALE GENOMIC DNA]</scope>
    <source>
        <strain evidence="3 4">Gsoil1550</strain>
    </source>
</reference>
<accession>A0A5B8V7Q8</accession>
<dbReference type="KEGG" id="pgin:FRZ67_08325"/>
<sequence>MKSFLLVLLAAILLSSTYIYNNTTQNKISNAKALQNVAYKKRLSFSCSPNLAAIDFDDSTTVIPLLEGWGDYRMPVTEANDSAKIYFEQGINMYYGFHIIESLASFEKATQFDNNFAMGYWGKALAYGPNINDLGYAASPDALTAMHKAKELYNNCTPVEKALIDAMQVRYSADTTQAREVLNQYYADAMKKVHAQFPESADAATLYADALMVQHPWDFYDHEGKAKAWTPEIVNTLEKILKTNPKHPGAAHYYIHAVEASDHPERGLAVAKELPSLMPGVAHLVHMPSHIYIRSGYYKEGVDVNVAAVKSYYNYLGQYAPVVNNSVLYIVHNLHMQATCANMDGRYADALKFSNDCRNSSDSSFLDFGGYLGAYAQYIYMTPVFTMIRFGKWDDILSLPAISEKHVYANLIWHYARGLALARKQQTDRAENELAMLRRDMNDPQLLEHPTAFNPAIAGAGVAEKVLEGVIAEENGHLDISIELLTVAMGKEDNMLYNEPKDWVHPVRQYLGNVLLRSGALSDAEKAFREDLKQNPNNGWSLTGLATALIMQGNTNESLKAQRQAKEAFARADTKITAAVF</sequence>
<dbReference type="OrthoDB" id="9778494at2"/>
<evidence type="ECO:0000256" key="1">
    <source>
        <dbReference type="PROSITE-ProRule" id="PRU00339"/>
    </source>
</evidence>
<gene>
    <name evidence="3" type="ORF">FRZ67_08325</name>
</gene>